<reference evidence="2 3" key="1">
    <citation type="journal article" date="2019" name="Syst. Appl. Microbiol.">
        <title>Characterization of Bifidobacterium species in feaces of the Egyptian fruit bat: Description of B. vespertilionis sp. nov. and B. rousetti sp. nov.</title>
        <authorList>
            <person name="Modesto M."/>
            <person name="Satti M."/>
            <person name="Watanabe K."/>
            <person name="Puglisi E."/>
            <person name="Morelli L."/>
            <person name="Huang C.-H."/>
            <person name="Liou J.-S."/>
            <person name="Miyashita M."/>
            <person name="Tamura T."/>
            <person name="Saito S."/>
            <person name="Mori K."/>
            <person name="Huang L."/>
            <person name="Sciavilla P."/>
            <person name="Sandri C."/>
            <person name="Spiezio C."/>
            <person name="Vitali F."/>
            <person name="Cavalieri D."/>
            <person name="Perpetuini G."/>
            <person name="Tofalo R."/>
            <person name="Bonetti A."/>
            <person name="Arita M."/>
            <person name="Mattarelli P."/>
        </authorList>
    </citation>
    <scope>NUCLEOTIDE SEQUENCE [LARGE SCALE GENOMIC DNA]</scope>
    <source>
        <strain evidence="2 3">RST7</strain>
    </source>
</reference>
<protein>
    <submittedName>
        <fullName evidence="2">Uncharacterized protein</fullName>
    </submittedName>
</protein>
<evidence type="ECO:0000256" key="1">
    <source>
        <dbReference type="SAM" id="Phobius"/>
    </source>
</evidence>
<comment type="caution">
    <text evidence="2">The sequence shown here is derived from an EMBL/GenBank/DDBJ whole genome shotgun (WGS) entry which is preliminary data.</text>
</comment>
<evidence type="ECO:0000313" key="2">
    <source>
        <dbReference type="EMBL" id="KAA8829363.1"/>
    </source>
</evidence>
<feature type="transmembrane region" description="Helical" evidence="1">
    <location>
        <begin position="71"/>
        <end position="91"/>
    </location>
</feature>
<dbReference type="OrthoDB" id="9968352at2"/>
<organism evidence="2 3">
    <name type="scientific">Bifidobacterium tissieri</name>
    <dbReference type="NCBI Taxonomy" id="1630162"/>
    <lineage>
        <taxon>Bacteria</taxon>
        <taxon>Bacillati</taxon>
        <taxon>Actinomycetota</taxon>
        <taxon>Actinomycetes</taxon>
        <taxon>Bifidobacteriales</taxon>
        <taxon>Bifidobacteriaceae</taxon>
        <taxon>Bifidobacterium</taxon>
    </lineage>
</organism>
<keyword evidence="1" id="KW-0472">Membrane</keyword>
<gene>
    <name evidence="2" type="ORF">EMO89_07580</name>
</gene>
<keyword evidence="1" id="KW-1133">Transmembrane helix</keyword>
<accession>A0A5M9ZPY0</accession>
<dbReference type="EMBL" id="RZUI01000009">
    <property type="protein sequence ID" value="KAA8829363.1"/>
    <property type="molecule type" value="Genomic_DNA"/>
</dbReference>
<proteinExistence type="predicted"/>
<sequence length="145" mass="16854">MSVKLDRLIDDFARAHFADKGLKENVYAAQKKLEEDIIEEISEEKSQEIAARANQIKQQEQVKAQFRELKAVYIQCIFLALLIGLLGSHLYDLMKYWLYDTTPDVDITRFGFGLVITLIICIIVCVWMFVSQIIKVYEIFISKKD</sequence>
<dbReference type="Proteomes" id="UP000412028">
    <property type="component" value="Unassembled WGS sequence"/>
</dbReference>
<keyword evidence="1" id="KW-0812">Transmembrane</keyword>
<evidence type="ECO:0000313" key="3">
    <source>
        <dbReference type="Proteomes" id="UP000412028"/>
    </source>
</evidence>
<feature type="transmembrane region" description="Helical" evidence="1">
    <location>
        <begin position="111"/>
        <end position="134"/>
    </location>
</feature>
<name>A0A5M9ZPY0_9BIFI</name>
<dbReference type="AlphaFoldDB" id="A0A5M9ZPY0"/>
<dbReference type="RefSeq" id="WP_150381563.1">
    <property type="nucleotide sequence ID" value="NZ_RZUI01000009.1"/>
</dbReference>